<dbReference type="EMBL" id="LCUC01000496">
    <property type="protein sequence ID" value="KKY30339.1"/>
    <property type="molecule type" value="Genomic_DNA"/>
</dbReference>
<dbReference type="STRING" id="1214573.A0A0G2F812"/>
<feature type="domain" description="ABC-2 type transporter transmembrane" evidence="7">
    <location>
        <begin position="117"/>
        <end position="302"/>
    </location>
</feature>
<gene>
    <name evidence="8" type="ORF">UCDDA912_g09725</name>
</gene>
<feature type="transmembrane region" description="Helical" evidence="6">
    <location>
        <begin position="257"/>
        <end position="280"/>
    </location>
</feature>
<keyword evidence="2" id="KW-0813">Transport</keyword>
<dbReference type="AlphaFoldDB" id="A0A0G2F812"/>
<name>A0A0G2F812_9PEZI</name>
<comment type="caution">
    <text evidence="8">The sequence shown here is derived from an EMBL/GenBank/DDBJ whole genome shotgun (WGS) entry which is preliminary data.</text>
</comment>
<evidence type="ECO:0000256" key="2">
    <source>
        <dbReference type="ARBA" id="ARBA00022448"/>
    </source>
</evidence>
<dbReference type="Proteomes" id="UP000034680">
    <property type="component" value="Unassembled WGS sequence"/>
</dbReference>
<dbReference type="PANTHER" id="PTHR19241">
    <property type="entry name" value="ATP-BINDING CASSETTE TRANSPORTER"/>
    <property type="match status" value="1"/>
</dbReference>
<keyword evidence="5 6" id="KW-0472">Membrane</keyword>
<evidence type="ECO:0000313" key="8">
    <source>
        <dbReference type="EMBL" id="KKY30339.1"/>
    </source>
</evidence>
<evidence type="ECO:0000256" key="3">
    <source>
        <dbReference type="ARBA" id="ARBA00022692"/>
    </source>
</evidence>
<sequence>MFDRLLLLNNSGKTLYFGDLGQDASILVDYLESKGAPECRQGENPAEWMFEVTRSMEPSVAQSEPKTEEWSEKWQQSQQRQSVLRELSDFLAKTPTPQKTAATPAPKPHAYAASPLQQFLIVSQRTLQDQWRDPVYLYTKIALCTILSLLNGISFYYIPLNIQGLTSLLFSIFLISQLFSTVDQLIIPRLTDGRAVFEARERHSHSYSWPVFIASDVLIESLWQTVISVPVFVSWYYPTGLQRNGDVSFSTAERGGLTFMFIWLFNLWSSTLSQLFAVGISQAEVAVQMATLCFWLALVFCG</sequence>
<evidence type="ECO:0000256" key="1">
    <source>
        <dbReference type="ARBA" id="ARBA00004141"/>
    </source>
</evidence>
<comment type="subcellular location">
    <subcellularLocation>
        <location evidence="1">Membrane</location>
        <topology evidence="1">Multi-pass membrane protein</topology>
    </subcellularLocation>
</comment>
<feature type="transmembrane region" description="Helical" evidence="6">
    <location>
        <begin position="135"/>
        <end position="158"/>
    </location>
</feature>
<evidence type="ECO:0000259" key="7">
    <source>
        <dbReference type="Pfam" id="PF01061"/>
    </source>
</evidence>
<dbReference type="InterPro" id="IPR013525">
    <property type="entry name" value="ABC2_TM"/>
</dbReference>
<dbReference type="OrthoDB" id="245989at2759"/>
<keyword evidence="3 6" id="KW-0812">Transmembrane</keyword>
<proteinExistence type="predicted"/>
<reference evidence="8 9" key="1">
    <citation type="submission" date="2015-05" db="EMBL/GenBank/DDBJ databases">
        <title>Distinctive expansion of gene families associated with plant cell wall degradation and secondary metabolism in the genomes of grapevine trunk pathogens.</title>
        <authorList>
            <person name="Lawrence D.P."/>
            <person name="Travadon R."/>
            <person name="Rolshausen P.E."/>
            <person name="Baumgartner K."/>
        </authorList>
    </citation>
    <scope>NUCLEOTIDE SEQUENCE [LARGE SCALE GENOMIC DNA]</scope>
    <source>
        <strain evidence="8">DA912</strain>
    </source>
</reference>
<reference evidence="8 9" key="2">
    <citation type="submission" date="2015-05" db="EMBL/GenBank/DDBJ databases">
        <authorList>
            <person name="Morales-Cruz A."/>
            <person name="Amrine K.C."/>
            <person name="Cantu D."/>
        </authorList>
    </citation>
    <scope>NUCLEOTIDE SEQUENCE [LARGE SCALE GENOMIC DNA]</scope>
    <source>
        <strain evidence="8">DA912</strain>
    </source>
</reference>
<evidence type="ECO:0000256" key="6">
    <source>
        <dbReference type="SAM" id="Phobius"/>
    </source>
</evidence>
<accession>A0A0G2F812</accession>
<evidence type="ECO:0000256" key="4">
    <source>
        <dbReference type="ARBA" id="ARBA00022989"/>
    </source>
</evidence>
<dbReference type="GO" id="GO:0140359">
    <property type="term" value="F:ABC-type transporter activity"/>
    <property type="evidence" value="ECO:0007669"/>
    <property type="project" value="InterPro"/>
</dbReference>
<evidence type="ECO:0000256" key="5">
    <source>
        <dbReference type="ARBA" id="ARBA00023136"/>
    </source>
</evidence>
<evidence type="ECO:0000313" key="9">
    <source>
        <dbReference type="Proteomes" id="UP000034680"/>
    </source>
</evidence>
<protein>
    <submittedName>
        <fullName evidence="8">Putative multidrug resistance abc</fullName>
    </submittedName>
</protein>
<dbReference type="Pfam" id="PF01061">
    <property type="entry name" value="ABC2_membrane"/>
    <property type="match status" value="1"/>
</dbReference>
<dbReference type="GO" id="GO:0016020">
    <property type="term" value="C:membrane"/>
    <property type="evidence" value="ECO:0007669"/>
    <property type="project" value="UniProtKB-SubCell"/>
</dbReference>
<feature type="transmembrane region" description="Helical" evidence="6">
    <location>
        <begin position="164"/>
        <end position="186"/>
    </location>
</feature>
<keyword evidence="4 6" id="KW-1133">Transmembrane helix</keyword>
<keyword evidence="9" id="KW-1185">Reference proteome</keyword>
<organism evidence="8 9">
    <name type="scientific">Diaporthe ampelina</name>
    <dbReference type="NCBI Taxonomy" id="1214573"/>
    <lineage>
        <taxon>Eukaryota</taxon>
        <taxon>Fungi</taxon>
        <taxon>Dikarya</taxon>
        <taxon>Ascomycota</taxon>
        <taxon>Pezizomycotina</taxon>
        <taxon>Sordariomycetes</taxon>
        <taxon>Sordariomycetidae</taxon>
        <taxon>Diaporthales</taxon>
        <taxon>Diaporthaceae</taxon>
        <taxon>Diaporthe</taxon>
    </lineage>
</organism>